<dbReference type="InterPro" id="IPR050736">
    <property type="entry name" value="Sensor_HK_Regulatory"/>
</dbReference>
<comment type="caution">
    <text evidence="12">The sequence shown here is derived from an EMBL/GenBank/DDBJ whole genome shotgun (WGS) entry which is preliminary data.</text>
</comment>
<dbReference type="SUPFAM" id="SSF52172">
    <property type="entry name" value="CheY-like"/>
    <property type="match status" value="1"/>
</dbReference>
<dbReference type="OMA" id="KQHGSHA"/>
<name>A0AA38C1D5_TAXCH</name>
<dbReference type="SUPFAM" id="SSF55874">
    <property type="entry name" value="ATPase domain of HSP90 chaperone/DNA topoisomerase II/histidine kinase"/>
    <property type="match status" value="1"/>
</dbReference>
<dbReference type="SMART" id="SM00387">
    <property type="entry name" value="HATPase_c"/>
    <property type="match status" value="1"/>
</dbReference>
<organism evidence="12 13">
    <name type="scientific">Taxus chinensis</name>
    <name type="common">Chinese yew</name>
    <name type="synonym">Taxus wallichiana var. chinensis</name>
    <dbReference type="NCBI Taxonomy" id="29808"/>
    <lineage>
        <taxon>Eukaryota</taxon>
        <taxon>Viridiplantae</taxon>
        <taxon>Streptophyta</taxon>
        <taxon>Embryophyta</taxon>
        <taxon>Tracheophyta</taxon>
        <taxon>Spermatophyta</taxon>
        <taxon>Pinopsida</taxon>
        <taxon>Pinidae</taxon>
        <taxon>Conifers II</taxon>
        <taxon>Cupressales</taxon>
        <taxon>Taxaceae</taxon>
        <taxon>Taxus</taxon>
    </lineage>
</organism>
<proteinExistence type="predicted"/>
<dbReference type="InterPro" id="IPR005467">
    <property type="entry name" value="His_kinase_dom"/>
</dbReference>
<dbReference type="FunFam" id="1.10.287.130:FF:000025">
    <property type="entry name" value="Histidine kinase 1-like protein"/>
    <property type="match status" value="1"/>
</dbReference>
<feature type="compositionally biased region" description="Polar residues" evidence="8">
    <location>
        <begin position="1095"/>
        <end position="1111"/>
    </location>
</feature>
<evidence type="ECO:0000313" key="12">
    <source>
        <dbReference type="EMBL" id="KAH9288082.1"/>
    </source>
</evidence>
<dbReference type="InterPro" id="IPR011006">
    <property type="entry name" value="CheY-like_superfamily"/>
</dbReference>
<dbReference type="InterPro" id="IPR003661">
    <property type="entry name" value="HisK_dim/P_dom"/>
</dbReference>
<evidence type="ECO:0000256" key="7">
    <source>
        <dbReference type="PROSITE-ProRule" id="PRU00169"/>
    </source>
</evidence>
<dbReference type="SUPFAM" id="SSF47384">
    <property type="entry name" value="Homodimeric domain of signal transducing histidine kinase"/>
    <property type="match status" value="1"/>
</dbReference>
<evidence type="ECO:0000256" key="5">
    <source>
        <dbReference type="ARBA" id="ARBA00022777"/>
    </source>
</evidence>
<keyword evidence="9" id="KW-0472">Membrane</keyword>
<evidence type="ECO:0000256" key="3">
    <source>
        <dbReference type="ARBA" id="ARBA00022553"/>
    </source>
</evidence>
<evidence type="ECO:0000256" key="9">
    <source>
        <dbReference type="SAM" id="Phobius"/>
    </source>
</evidence>
<dbReference type="GO" id="GO:0000155">
    <property type="term" value="F:phosphorelay sensor kinase activity"/>
    <property type="evidence" value="ECO:0007669"/>
    <property type="project" value="InterPro"/>
</dbReference>
<protein>
    <recommendedName>
        <fullName evidence="2">histidine kinase</fullName>
        <ecNumber evidence="2">2.7.13.3</ecNumber>
    </recommendedName>
</protein>
<dbReference type="Pfam" id="PF02518">
    <property type="entry name" value="HATPase_c"/>
    <property type="match status" value="1"/>
</dbReference>
<evidence type="ECO:0000256" key="6">
    <source>
        <dbReference type="ARBA" id="ARBA00023012"/>
    </source>
</evidence>
<evidence type="ECO:0000259" key="11">
    <source>
        <dbReference type="PROSITE" id="PS50110"/>
    </source>
</evidence>
<keyword evidence="6" id="KW-0902">Two-component regulatory system</keyword>
<dbReference type="CDD" id="cd00082">
    <property type="entry name" value="HisKA"/>
    <property type="match status" value="1"/>
</dbReference>
<feature type="transmembrane region" description="Helical" evidence="9">
    <location>
        <begin position="435"/>
        <end position="455"/>
    </location>
</feature>
<feature type="compositionally biased region" description="Low complexity" evidence="8">
    <location>
        <begin position="1115"/>
        <end position="1126"/>
    </location>
</feature>
<dbReference type="SMART" id="SM00388">
    <property type="entry name" value="HisKA"/>
    <property type="match status" value="1"/>
</dbReference>
<dbReference type="PANTHER" id="PTHR43711:SF1">
    <property type="entry name" value="HISTIDINE KINASE 1"/>
    <property type="match status" value="1"/>
</dbReference>
<keyword evidence="4" id="KW-0808">Transferase</keyword>
<evidence type="ECO:0000313" key="13">
    <source>
        <dbReference type="Proteomes" id="UP000824469"/>
    </source>
</evidence>
<evidence type="ECO:0000256" key="1">
    <source>
        <dbReference type="ARBA" id="ARBA00000085"/>
    </source>
</evidence>
<keyword evidence="13" id="KW-1185">Reference proteome</keyword>
<feature type="non-terminal residue" evidence="12">
    <location>
        <position position="1334"/>
    </location>
</feature>
<feature type="domain" description="Histidine kinase" evidence="10">
    <location>
        <begin position="525"/>
        <end position="780"/>
    </location>
</feature>
<evidence type="ECO:0000256" key="4">
    <source>
        <dbReference type="ARBA" id="ARBA00022679"/>
    </source>
</evidence>
<dbReference type="PROSITE" id="PS50109">
    <property type="entry name" value="HIS_KIN"/>
    <property type="match status" value="1"/>
</dbReference>
<comment type="catalytic activity">
    <reaction evidence="1">
        <text>ATP + protein L-histidine = ADP + protein N-phospho-L-histidine.</text>
        <dbReference type="EC" id="2.7.13.3"/>
    </reaction>
</comment>
<dbReference type="PANTHER" id="PTHR43711">
    <property type="entry name" value="TWO-COMPONENT HISTIDINE KINASE"/>
    <property type="match status" value="1"/>
</dbReference>
<sequence>MAAEEHKLYITETGTRCLCSEQGVNGETGFSGSVTCQSSFSGIRKRVSCIRNRVCGNNNSVNNNRDDAEEMGNRETHCLSSYYSVFAARLAIMVMLAILIGLLTILTWHFTTVYTTKSIKSLAFSLRYELLQRPVSRMFNILNSTVEITMGQVRLSEYLIDRYPPPQNPYKQVQLYEMMKNITWALFASRKALNAITISYSNGRVQAFHRNRKNNDTFYIFSDPANSTLFNASQESGNIEGKLKSPVCSWPNVSPAGNNLSIWYREPLDPSTGEKNGPRQQIPPDALINIAGISEICDGDASWHVTVSKFTDMPLLSSASPVRHPTNKSIVAVVGVRTSLSSVGQLMKELVELHSGYMYLTSIEGYLLATSTNAPLMVNTTGQPKLMTANESTDPIIRAGAEWLQKKYANGSSFSKEVHVENVLLGQHRYYIDSFILNLTRLPLVGVIIIPRSFVLGEVDRRGHATFVYLISASFCILIIGCVCILILTSGVSKEMKLRAELISHLDARRRAEASSNFKSQFLANMSHELRTPMAAVIGLLDILLYDEYLTTEQTSMISQIRHCSTALLRLLNNILDLSKVESGKLVLEEAEFDLGRELEGLVDMFFVQCVDHNTELVLDLDDNMPKVIRGDSARVVQIFANLISNSIKFTSSGHIILRGWCDYSTVNKKRDGESENDRDSWFSRKFSFGQSERRTSQSQEKITLWFEVEDTGCGIDPSKWETVFESFVQADLSTTRTYGGTGLGLCIVRTLVNQMGGQINVRRKEGPGTLMHLSLVFGAPSENSGQISRKIWKRLEKDNTTVLLALNGDVCRLTMFQWLQANGLQAHQAADWNELTEVLSKIDCIRCSGLHETSSVQLMNMTDCGVSVKECSCANFKEDSIFSNDTRVSLSTFGKKSTKAHNFFVVIDSRFLDVDINTWKGKVSYLNKYQGRVKFAWLLNHDTSAMVKMELRRMGHSLMVNRPLYKSKLVQILTTMLEDTTYQLEKKGTGSGLPDLQLNTQQGLNIQSTRSPLMEQPSDYFSDQDDRNLALEIGEEFTEDSNKSSCHIMLNVPESISDSKSLSSSVKVVNNQRNFIPQPMKEINGLVTSAETSTASEDGNLQAENGSSTRLKFDSISSGTDTGTSYKSLDTSLSAELNSRICSADSHQCKEQSKSLTLNAISEHCNSHPFNIQLESEGNHKFQSENMPSEISFNPSGPILSSKRFSGGSPSLNYEKECLDCIQQPILSEEVPKHPVRRVPSNGISTEKSLKGIRILLAEDTPVLQRVATIMLEKMGATVVAVGDGLQAVDALKCNYNMGDSNKSNSINKAKSFVNDMISGDLPPFDLVLMDCQ</sequence>
<keyword evidence="3 7" id="KW-0597">Phosphoprotein</keyword>
<dbReference type="InterPro" id="IPR001789">
    <property type="entry name" value="Sig_transdc_resp-reg_receiver"/>
</dbReference>
<feature type="transmembrane region" description="Helical" evidence="9">
    <location>
        <begin position="467"/>
        <end position="488"/>
    </location>
</feature>
<reference evidence="12 13" key="1">
    <citation type="journal article" date="2021" name="Nat. Plants">
        <title>The Taxus genome provides insights into paclitaxel biosynthesis.</title>
        <authorList>
            <person name="Xiong X."/>
            <person name="Gou J."/>
            <person name="Liao Q."/>
            <person name="Li Y."/>
            <person name="Zhou Q."/>
            <person name="Bi G."/>
            <person name="Li C."/>
            <person name="Du R."/>
            <person name="Wang X."/>
            <person name="Sun T."/>
            <person name="Guo L."/>
            <person name="Liang H."/>
            <person name="Lu P."/>
            <person name="Wu Y."/>
            <person name="Zhang Z."/>
            <person name="Ro D.K."/>
            <person name="Shang Y."/>
            <person name="Huang S."/>
            <person name="Yan J."/>
        </authorList>
    </citation>
    <scope>NUCLEOTIDE SEQUENCE [LARGE SCALE GENOMIC DNA]</scope>
    <source>
        <strain evidence="12">Ta-2019</strain>
    </source>
</reference>
<gene>
    <name evidence="12" type="ORF">KI387_032199</name>
</gene>
<keyword evidence="9" id="KW-0812">Transmembrane</keyword>
<dbReference type="InterPro" id="IPR036097">
    <property type="entry name" value="HisK_dim/P_sf"/>
</dbReference>
<dbReference type="PRINTS" id="PR00344">
    <property type="entry name" value="BCTRLSENSOR"/>
</dbReference>
<dbReference type="Gene3D" id="3.40.50.2300">
    <property type="match status" value="1"/>
</dbReference>
<evidence type="ECO:0000256" key="2">
    <source>
        <dbReference type="ARBA" id="ARBA00012438"/>
    </source>
</evidence>
<dbReference type="InterPro" id="IPR036890">
    <property type="entry name" value="HATPase_C_sf"/>
</dbReference>
<dbReference type="Pfam" id="PF00512">
    <property type="entry name" value="HisKA"/>
    <property type="match status" value="1"/>
</dbReference>
<dbReference type="EC" id="2.7.13.3" evidence="2"/>
<dbReference type="EMBL" id="JAHRHJ020003813">
    <property type="protein sequence ID" value="KAH9288082.1"/>
    <property type="molecule type" value="Genomic_DNA"/>
</dbReference>
<dbReference type="Gene3D" id="3.30.565.10">
    <property type="entry name" value="Histidine kinase-like ATPase, C-terminal domain"/>
    <property type="match status" value="1"/>
</dbReference>
<keyword evidence="9" id="KW-1133">Transmembrane helix</keyword>
<dbReference type="InterPro" id="IPR003594">
    <property type="entry name" value="HATPase_dom"/>
</dbReference>
<dbReference type="Gene3D" id="1.10.287.130">
    <property type="match status" value="1"/>
</dbReference>
<accession>A0AA38C1D5</accession>
<dbReference type="Proteomes" id="UP000824469">
    <property type="component" value="Unassembled WGS sequence"/>
</dbReference>
<dbReference type="PROSITE" id="PS50110">
    <property type="entry name" value="RESPONSE_REGULATORY"/>
    <property type="match status" value="1"/>
</dbReference>
<feature type="domain" description="Response regulatory" evidence="11">
    <location>
        <begin position="1255"/>
        <end position="1334"/>
    </location>
</feature>
<keyword evidence="5" id="KW-0418">Kinase</keyword>
<evidence type="ECO:0000259" key="10">
    <source>
        <dbReference type="PROSITE" id="PS50109"/>
    </source>
</evidence>
<feature type="transmembrane region" description="Helical" evidence="9">
    <location>
        <begin position="90"/>
        <end position="110"/>
    </location>
</feature>
<evidence type="ECO:0000256" key="8">
    <source>
        <dbReference type="SAM" id="MobiDB-lite"/>
    </source>
</evidence>
<feature type="modified residue" description="4-aspartylphosphate" evidence="7">
    <location>
        <position position="1332"/>
    </location>
</feature>
<dbReference type="InterPro" id="IPR004358">
    <property type="entry name" value="Sig_transdc_His_kin-like_C"/>
</dbReference>
<feature type="region of interest" description="Disordered" evidence="8">
    <location>
        <begin position="1095"/>
        <end position="1126"/>
    </location>
</feature>